<dbReference type="Proteomes" id="UP000602442">
    <property type="component" value="Unassembled WGS sequence"/>
</dbReference>
<dbReference type="SFLD" id="SFLDG01067">
    <property type="entry name" value="SPASM/twitch_domain_containing"/>
    <property type="match status" value="1"/>
</dbReference>
<dbReference type="PANTHER" id="PTHR22960:SF0">
    <property type="entry name" value="MOLYBDENUM COFACTOR BIOSYNTHESIS PROTEIN 1"/>
    <property type="match status" value="1"/>
</dbReference>
<dbReference type="HAMAP" id="MF_01225_B">
    <property type="entry name" value="MoaA_B"/>
    <property type="match status" value="1"/>
</dbReference>
<organism evidence="14 15">
    <name type="scientific">Aurantiacibacter sediminis</name>
    <dbReference type="NCBI Taxonomy" id="2793064"/>
    <lineage>
        <taxon>Bacteria</taxon>
        <taxon>Pseudomonadati</taxon>
        <taxon>Pseudomonadota</taxon>
        <taxon>Alphaproteobacteria</taxon>
        <taxon>Sphingomonadales</taxon>
        <taxon>Erythrobacteraceae</taxon>
        <taxon>Aurantiacibacter</taxon>
    </lineage>
</organism>
<dbReference type="InterPro" id="IPR013785">
    <property type="entry name" value="Aldolase_TIM"/>
</dbReference>
<dbReference type="SMART" id="SM00729">
    <property type="entry name" value="Elp3"/>
    <property type="match status" value="1"/>
</dbReference>
<comment type="function">
    <text evidence="12">Catalyzes the cyclization of GTP to (8S)-3',8-cyclo-7,8-dihydroguanosine 5'-triphosphate.</text>
</comment>
<dbReference type="EMBL" id="JAEANY010000004">
    <property type="protein sequence ID" value="MBH5323461.1"/>
    <property type="molecule type" value="Genomic_DNA"/>
</dbReference>
<evidence type="ECO:0000259" key="13">
    <source>
        <dbReference type="PROSITE" id="PS51918"/>
    </source>
</evidence>
<keyword evidence="5 12" id="KW-0547">Nucleotide-binding</keyword>
<keyword evidence="6 12" id="KW-0408">Iron</keyword>
<feature type="binding site" evidence="12">
    <location>
        <position position="192"/>
    </location>
    <ligand>
        <name>S-adenosyl-L-methionine</name>
        <dbReference type="ChEBI" id="CHEBI:59789"/>
    </ligand>
</feature>
<proteinExistence type="inferred from homology"/>
<feature type="binding site" evidence="12">
    <location>
        <position position="122"/>
    </location>
    <ligand>
        <name>S-adenosyl-L-methionine</name>
        <dbReference type="ChEBI" id="CHEBI:59789"/>
    </ligand>
</feature>
<evidence type="ECO:0000256" key="2">
    <source>
        <dbReference type="ARBA" id="ARBA00022485"/>
    </source>
</evidence>
<comment type="subunit">
    <text evidence="12">Monomer and homodimer.</text>
</comment>
<dbReference type="EC" id="4.1.99.22" evidence="1 12"/>
<dbReference type="Gene3D" id="3.20.20.70">
    <property type="entry name" value="Aldolase class I"/>
    <property type="match status" value="1"/>
</dbReference>
<feature type="binding site" evidence="12">
    <location>
        <position position="272"/>
    </location>
    <ligand>
        <name>[4Fe-4S] cluster</name>
        <dbReference type="ChEBI" id="CHEBI:49883"/>
        <label>2</label>
        <note>4Fe-4S-substrate</note>
    </ligand>
</feature>
<dbReference type="InterPro" id="IPR007197">
    <property type="entry name" value="rSAM"/>
</dbReference>
<keyword evidence="2 12" id="KW-0004">4Fe-4S</keyword>
<dbReference type="Pfam" id="PF06463">
    <property type="entry name" value="Mob_synth_C"/>
    <property type="match status" value="1"/>
</dbReference>
<comment type="similarity">
    <text evidence="12">Belongs to the radical SAM superfamily. MoaA family.</text>
</comment>
<comment type="caution">
    <text evidence="14">The sequence shown here is derived from an EMBL/GenBank/DDBJ whole genome shotgun (WGS) entry which is preliminary data.</text>
</comment>
<evidence type="ECO:0000256" key="11">
    <source>
        <dbReference type="ARBA" id="ARBA00048697"/>
    </source>
</evidence>
<accession>A0ABS0N6S5</accession>
<dbReference type="InterPro" id="IPR050105">
    <property type="entry name" value="MoCo_biosynth_MoaA/MoaC"/>
</dbReference>
<comment type="pathway">
    <text evidence="12">Cofactor biosynthesis; molybdopterin biosynthesis.</text>
</comment>
<evidence type="ECO:0000256" key="7">
    <source>
        <dbReference type="ARBA" id="ARBA00023014"/>
    </source>
</evidence>
<dbReference type="PANTHER" id="PTHR22960">
    <property type="entry name" value="MOLYBDOPTERIN COFACTOR SYNTHESIS PROTEIN A"/>
    <property type="match status" value="1"/>
</dbReference>
<dbReference type="CDD" id="cd21117">
    <property type="entry name" value="Twitch_MoaA"/>
    <property type="match status" value="1"/>
</dbReference>
<keyword evidence="4 12" id="KW-0479">Metal-binding</keyword>
<evidence type="ECO:0000256" key="5">
    <source>
        <dbReference type="ARBA" id="ARBA00022741"/>
    </source>
</evidence>
<dbReference type="NCBIfam" id="TIGR02666">
    <property type="entry name" value="moaA"/>
    <property type="match status" value="1"/>
</dbReference>
<dbReference type="SUPFAM" id="SSF102114">
    <property type="entry name" value="Radical SAM enzymes"/>
    <property type="match status" value="1"/>
</dbReference>
<feature type="binding site" evidence="12">
    <location>
        <position position="158"/>
    </location>
    <ligand>
        <name>GTP</name>
        <dbReference type="ChEBI" id="CHEBI:37565"/>
    </ligand>
</feature>
<feature type="binding site" evidence="12">
    <location>
        <begin position="260"/>
        <end position="262"/>
    </location>
    <ligand>
        <name>GTP</name>
        <dbReference type="ChEBI" id="CHEBI:37565"/>
    </ligand>
</feature>
<keyword evidence="15" id="KW-1185">Reference proteome</keyword>
<comment type="catalytic activity">
    <reaction evidence="11 12">
        <text>GTP + AH2 + S-adenosyl-L-methionine = (8S)-3',8-cyclo-7,8-dihydroguanosine 5'-triphosphate + 5'-deoxyadenosine + L-methionine + A + H(+)</text>
        <dbReference type="Rhea" id="RHEA:49576"/>
        <dbReference type="ChEBI" id="CHEBI:13193"/>
        <dbReference type="ChEBI" id="CHEBI:15378"/>
        <dbReference type="ChEBI" id="CHEBI:17319"/>
        <dbReference type="ChEBI" id="CHEBI:17499"/>
        <dbReference type="ChEBI" id="CHEBI:37565"/>
        <dbReference type="ChEBI" id="CHEBI:57844"/>
        <dbReference type="ChEBI" id="CHEBI:59789"/>
        <dbReference type="ChEBI" id="CHEBI:131766"/>
        <dbReference type="EC" id="4.1.99.22"/>
    </reaction>
</comment>
<evidence type="ECO:0000256" key="10">
    <source>
        <dbReference type="ARBA" id="ARBA00023239"/>
    </source>
</evidence>
<feature type="binding site" evidence="12">
    <location>
        <position position="62"/>
    </location>
    <ligand>
        <name>GTP</name>
        <dbReference type="ChEBI" id="CHEBI:37565"/>
    </ligand>
</feature>
<dbReference type="RefSeq" id="WP_197922396.1">
    <property type="nucleotide sequence ID" value="NZ_CAWPTA010000009.1"/>
</dbReference>
<feature type="binding site" evidence="12">
    <location>
        <position position="24"/>
    </location>
    <ligand>
        <name>[4Fe-4S] cluster</name>
        <dbReference type="ChEBI" id="CHEBI:49883"/>
        <label>1</label>
        <note>4Fe-4S-S-AdoMet</note>
    </ligand>
</feature>
<feature type="binding site" evidence="12">
    <location>
        <position position="98"/>
    </location>
    <ligand>
        <name>GTP</name>
        <dbReference type="ChEBI" id="CHEBI:37565"/>
    </ligand>
</feature>
<feature type="binding site" evidence="12">
    <location>
        <position position="26"/>
    </location>
    <ligand>
        <name>S-adenosyl-L-methionine</name>
        <dbReference type="ChEBI" id="CHEBI:59789"/>
    </ligand>
</feature>
<evidence type="ECO:0000313" key="15">
    <source>
        <dbReference type="Proteomes" id="UP000602442"/>
    </source>
</evidence>
<dbReference type="InterPro" id="IPR058240">
    <property type="entry name" value="rSAM_sf"/>
</dbReference>
<evidence type="ECO:0000256" key="3">
    <source>
        <dbReference type="ARBA" id="ARBA00022691"/>
    </source>
</evidence>
<protein>
    <recommendedName>
        <fullName evidence="1 12">GTP 3',8-cyclase</fullName>
        <ecNumber evidence="1 12">4.1.99.22</ecNumber>
    </recommendedName>
    <alternativeName>
        <fullName evidence="12">Molybdenum cofactor biosynthesis protein A</fullName>
    </alternativeName>
</protein>
<dbReference type="SFLD" id="SFLDG01383">
    <property type="entry name" value="cyclic_pyranopterin_phosphate"/>
    <property type="match status" value="1"/>
</dbReference>
<dbReference type="SFLD" id="SFLDG01386">
    <property type="entry name" value="main_SPASM_domain-containing"/>
    <property type="match status" value="1"/>
</dbReference>
<dbReference type="CDD" id="cd01335">
    <property type="entry name" value="Radical_SAM"/>
    <property type="match status" value="1"/>
</dbReference>
<keyword evidence="10 12" id="KW-0456">Lyase</keyword>
<evidence type="ECO:0000256" key="1">
    <source>
        <dbReference type="ARBA" id="ARBA00012167"/>
    </source>
</evidence>
<dbReference type="InterPro" id="IPR006638">
    <property type="entry name" value="Elp3/MiaA/NifB-like_rSAM"/>
</dbReference>
<dbReference type="PROSITE" id="PS01305">
    <property type="entry name" value="MOAA_NIFB_PQQE"/>
    <property type="match status" value="1"/>
</dbReference>
<evidence type="ECO:0000313" key="14">
    <source>
        <dbReference type="EMBL" id="MBH5323461.1"/>
    </source>
</evidence>
<dbReference type="SFLD" id="SFLDS00029">
    <property type="entry name" value="Radical_SAM"/>
    <property type="match status" value="1"/>
</dbReference>
<evidence type="ECO:0000256" key="8">
    <source>
        <dbReference type="ARBA" id="ARBA00023134"/>
    </source>
</evidence>
<evidence type="ECO:0000256" key="4">
    <source>
        <dbReference type="ARBA" id="ARBA00022723"/>
    </source>
</evidence>
<comment type="cofactor">
    <cofactor evidence="12">
        <name>[4Fe-4S] cluster</name>
        <dbReference type="ChEBI" id="CHEBI:49883"/>
    </cofactor>
    <text evidence="12">Binds 2 [4Fe-4S] clusters. Binds 1 [4Fe-4S] cluster coordinated with 3 cysteines and an exchangeable S-adenosyl-L-methionine and 1 [4Fe-4S] cluster coordinated with 3 cysteines and the GTP-derived substrate.</text>
</comment>
<gene>
    <name evidence="12 14" type="primary">moaA</name>
    <name evidence="14" type="ORF">I5L03_12800</name>
</gene>
<keyword evidence="3 12" id="KW-0949">S-adenosyl-L-methionine</keyword>
<keyword evidence="8 12" id="KW-0342">GTP-binding</keyword>
<dbReference type="InterPro" id="IPR040064">
    <property type="entry name" value="MoaA-like"/>
</dbReference>
<feature type="binding site" evidence="12">
    <location>
        <position position="27"/>
    </location>
    <ligand>
        <name>[4Fe-4S] cluster</name>
        <dbReference type="ChEBI" id="CHEBI:49883"/>
        <label>1</label>
        <note>4Fe-4S-S-AdoMet</note>
    </ligand>
</feature>
<feature type="binding site" evidence="12">
    <location>
        <position position="66"/>
    </location>
    <ligand>
        <name>S-adenosyl-L-methionine</name>
        <dbReference type="ChEBI" id="CHEBI:59789"/>
    </ligand>
</feature>
<evidence type="ECO:0000256" key="6">
    <source>
        <dbReference type="ARBA" id="ARBA00023004"/>
    </source>
</evidence>
<dbReference type="Pfam" id="PF04055">
    <property type="entry name" value="Radical_SAM"/>
    <property type="match status" value="1"/>
</dbReference>
<evidence type="ECO:0000256" key="12">
    <source>
        <dbReference type="HAMAP-Rule" id="MF_01225"/>
    </source>
</evidence>
<feature type="binding site" evidence="12">
    <location>
        <position position="13"/>
    </location>
    <ligand>
        <name>GTP</name>
        <dbReference type="ChEBI" id="CHEBI:37565"/>
    </ligand>
</feature>
<feature type="domain" description="Radical SAM core" evidence="13">
    <location>
        <begin position="4"/>
        <end position="232"/>
    </location>
</feature>
<evidence type="ECO:0000256" key="9">
    <source>
        <dbReference type="ARBA" id="ARBA00023150"/>
    </source>
</evidence>
<reference evidence="14 15" key="1">
    <citation type="submission" date="2020-11" db="EMBL/GenBank/DDBJ databases">
        <title>Erythrobacter sediminis sp. nov., a marine bacterium from a tidal flat of Garorim Bay.</title>
        <authorList>
            <person name="Kim D."/>
            <person name="Yoo Y."/>
            <person name="Kim J.-J."/>
        </authorList>
    </citation>
    <scope>NUCLEOTIDE SEQUENCE [LARGE SCALE GENOMIC DNA]</scope>
    <source>
        <strain evidence="14 15">JGD-13</strain>
    </source>
</reference>
<feature type="binding site" evidence="12">
    <location>
        <position position="255"/>
    </location>
    <ligand>
        <name>[4Fe-4S] cluster</name>
        <dbReference type="ChEBI" id="CHEBI:49883"/>
        <label>2</label>
        <note>4Fe-4S-substrate</note>
    </ligand>
</feature>
<sequence length="328" mass="36200">MVDGFGRHINYVRMSVTDRCDFRCRYCMSEHMTFLPRKNLLTLDEIVDLAAMFVSRGVKRIRLTGGEPLVRKNIELVFEQVGMMIGPGADQLTELTMTTNGSQLERFAMPMAAAGIKRINVSMDTRDPDTFRHLTRGGDLAQVLRGIDAAEAAGIAVKINMVGLVGINDQEIGDMLQWCASNGRDLTLIETMPLGEVAEDRIEYYLPLDGVRRDLVQRFGLTESGHRTGGPARYMAVPDYGTMIGFITPMSKNFCAGCNRIRVAATGTVFGCLGHDQRVELRDAMREGGPEHTSALLDRLLAGKPLRHEFDIHAARPAVARHMSVTGG</sequence>
<dbReference type="PROSITE" id="PS51918">
    <property type="entry name" value="RADICAL_SAM"/>
    <property type="match status" value="1"/>
</dbReference>
<name>A0ABS0N6S5_9SPHN</name>
<dbReference type="InterPro" id="IPR013483">
    <property type="entry name" value="MoaA"/>
</dbReference>
<feature type="binding site" evidence="12">
    <location>
        <position position="20"/>
    </location>
    <ligand>
        <name>[4Fe-4S] cluster</name>
        <dbReference type="ChEBI" id="CHEBI:49883"/>
        <label>1</label>
        <note>4Fe-4S-S-AdoMet</note>
    </ligand>
</feature>
<feature type="binding site" evidence="12">
    <location>
        <position position="258"/>
    </location>
    <ligand>
        <name>[4Fe-4S] cluster</name>
        <dbReference type="ChEBI" id="CHEBI:49883"/>
        <label>2</label>
        <note>4Fe-4S-substrate</note>
    </ligand>
</feature>
<keyword evidence="7 12" id="KW-0411">Iron-sulfur</keyword>
<dbReference type="InterPro" id="IPR000385">
    <property type="entry name" value="MoaA_NifB_PqqE_Fe-S-bd_CS"/>
</dbReference>
<keyword evidence="9 12" id="KW-0501">Molybdenum cofactor biosynthesis</keyword>
<dbReference type="InterPro" id="IPR010505">
    <property type="entry name" value="MoaA_twitch"/>
</dbReference>